<dbReference type="InterPro" id="IPR025154">
    <property type="entry name" value="Put_metallopeptidase_dom"/>
</dbReference>
<evidence type="ECO:0000259" key="3">
    <source>
        <dbReference type="Pfam" id="PF13203"/>
    </source>
</evidence>
<gene>
    <name evidence="4" type="ORF">dsat_2003</name>
</gene>
<evidence type="ECO:0000256" key="1">
    <source>
        <dbReference type="SAM" id="MobiDB-lite"/>
    </source>
</evidence>
<dbReference type="PATRIC" id="fig|1121439.3.peg.388"/>
<dbReference type="RefSeq" id="WP_020885889.1">
    <property type="nucleotide sequence ID" value="NZ_ATHI01000003.1"/>
</dbReference>
<evidence type="ECO:0000259" key="2">
    <source>
        <dbReference type="Pfam" id="PF09967"/>
    </source>
</evidence>
<comment type="caution">
    <text evidence="4">The sequence shown here is derived from an EMBL/GenBank/DDBJ whole genome shotgun (WGS) entry which is preliminary data.</text>
</comment>
<dbReference type="PANTHER" id="PTHR38730:SF1">
    <property type="entry name" value="SLL7028 PROTEIN"/>
    <property type="match status" value="1"/>
</dbReference>
<dbReference type="Proteomes" id="UP000014975">
    <property type="component" value="Unassembled WGS sequence"/>
</dbReference>
<dbReference type="STRING" id="1121439.dsat_2003"/>
<feature type="domain" description="VWA-like" evidence="2">
    <location>
        <begin position="282"/>
        <end position="405"/>
    </location>
</feature>
<reference evidence="4 5" key="1">
    <citation type="journal article" date="2013" name="Genome Announc.">
        <title>Draft genome sequences for three mercury-methylating, sulfate-reducing bacteria.</title>
        <authorList>
            <person name="Brown S.D."/>
            <person name="Hurt R.A.Jr."/>
            <person name="Gilmour C.C."/>
            <person name="Elias D.A."/>
        </authorList>
    </citation>
    <scope>NUCLEOTIDE SEQUENCE [LARGE SCALE GENOMIC DNA]</scope>
    <source>
        <strain evidence="4 5">DSM 16529</strain>
    </source>
</reference>
<dbReference type="Pfam" id="PF09967">
    <property type="entry name" value="DUF2201"/>
    <property type="match status" value="1"/>
</dbReference>
<organism evidence="4 5">
    <name type="scientific">Alkalidesulfovibrio alkalitolerans DSM 16529</name>
    <dbReference type="NCBI Taxonomy" id="1121439"/>
    <lineage>
        <taxon>Bacteria</taxon>
        <taxon>Pseudomonadati</taxon>
        <taxon>Thermodesulfobacteriota</taxon>
        <taxon>Desulfovibrionia</taxon>
        <taxon>Desulfovibrionales</taxon>
        <taxon>Desulfovibrionaceae</taxon>
        <taxon>Alkalidesulfovibrio</taxon>
    </lineage>
</organism>
<dbReference type="InterPro" id="IPR018698">
    <property type="entry name" value="VWA-like_dom"/>
</dbReference>
<feature type="region of interest" description="Disordered" evidence="1">
    <location>
        <begin position="169"/>
        <end position="188"/>
    </location>
</feature>
<dbReference type="eggNOG" id="COG3864">
    <property type="taxonomic scope" value="Bacteria"/>
</dbReference>
<proteinExistence type="predicted"/>
<sequence>MNREPGSAVERLARARVELLMRAPFFGVLALRLRLAEDSACAGLWTDGKTLAVNPDRLNRLSDDELVGAVAHEVLHLALAHHLRRGGREASRWNAATDYAVNPLVQEAGFRLPTGRLFNASYARMAAEDIYESLPGAEPEQSRQGRGKRPDEPGDDVPKDTAHDQAAVLADQEADPGGVGEVRDFPDRDEAAREAEQRLWGLALREAMHAAGGLARMPERLARVIAARLPGGGRIDWRQELARFLEESARTDYLWTMPNRRYLPSGVVLPGLSGRRMGRLTAMVDTSGSVDRQALSALVAECLELLGEAGQEHGLRVLYVDAAVAGSEVLFPGDVPHPTGGGGTSYRPGFEWLRERGEEDGAVVYFTDGECADFPPPPPSPVLWVLAGDNPRFAHSLPFGRAVALGEDVIG</sequence>
<protein>
    <submittedName>
        <fullName evidence="4">Putative metallopeptidase domain containing protein</fullName>
    </submittedName>
</protein>
<feature type="region of interest" description="Disordered" evidence="1">
    <location>
        <begin position="134"/>
        <end position="160"/>
    </location>
</feature>
<dbReference type="Pfam" id="PF13203">
    <property type="entry name" value="DUF2201_N"/>
    <property type="match status" value="1"/>
</dbReference>
<evidence type="ECO:0000313" key="5">
    <source>
        <dbReference type="Proteomes" id="UP000014975"/>
    </source>
</evidence>
<name>S7TEP8_9BACT</name>
<dbReference type="AlphaFoldDB" id="S7TEP8"/>
<accession>S7TEP8</accession>
<feature type="compositionally biased region" description="Basic and acidic residues" evidence="1">
    <location>
        <begin position="140"/>
        <end position="160"/>
    </location>
</feature>
<dbReference type="EMBL" id="ATHI01000003">
    <property type="protein sequence ID" value="EPR35662.1"/>
    <property type="molecule type" value="Genomic_DNA"/>
</dbReference>
<keyword evidence="5" id="KW-1185">Reference proteome</keyword>
<feature type="domain" description="Putative metallopeptidase" evidence="3">
    <location>
        <begin position="10"/>
        <end position="272"/>
    </location>
</feature>
<evidence type="ECO:0000313" key="4">
    <source>
        <dbReference type="EMBL" id="EPR35662.1"/>
    </source>
</evidence>
<dbReference type="PANTHER" id="PTHR38730">
    <property type="entry name" value="SLL7028 PROTEIN"/>
    <property type="match status" value="1"/>
</dbReference>